<sequence length="316" mass="35121">MLSAELRGPHFVSALLLLGGADGRYQRLGRDWREVLGNTRRSFRLEPESSLIKAAILSHFDVAVALRDLEGNTREVFVQKNELHSTEFAESADAGAIAEGTAGADKDLLEMNASPQAYVSTLLGSVDDEEANNVLFHTFARRSNLRSYSLRGSTKMALNKFESSIAEVENFLLRQNSIESRMERMADRLADHKKLGGAVDLGNHLAASPRWRKGEGVEKDRVGLEEKGEEQPEVRVPSETMCDSERKAKGEAGKSRHEKGEVRRKLEKFGWEREKVGFDNVHLAREHRGFARAPLQSSEAPIVIPLVMQLQGNACA</sequence>
<gene>
    <name evidence="2" type="ORF">M407DRAFT_7015</name>
</gene>
<dbReference type="Proteomes" id="UP000054248">
    <property type="component" value="Unassembled WGS sequence"/>
</dbReference>
<dbReference type="HOGENOM" id="CLU_880536_0_0_1"/>
<protein>
    <submittedName>
        <fullName evidence="2">Uncharacterized protein</fullName>
    </submittedName>
</protein>
<organism evidence="2 3">
    <name type="scientific">Tulasnella calospora MUT 4182</name>
    <dbReference type="NCBI Taxonomy" id="1051891"/>
    <lineage>
        <taxon>Eukaryota</taxon>
        <taxon>Fungi</taxon>
        <taxon>Dikarya</taxon>
        <taxon>Basidiomycota</taxon>
        <taxon>Agaricomycotina</taxon>
        <taxon>Agaricomycetes</taxon>
        <taxon>Cantharellales</taxon>
        <taxon>Tulasnellaceae</taxon>
        <taxon>Tulasnella</taxon>
    </lineage>
</organism>
<reference evidence="3" key="2">
    <citation type="submission" date="2015-01" db="EMBL/GenBank/DDBJ databases">
        <title>Evolutionary Origins and Diversification of the Mycorrhizal Mutualists.</title>
        <authorList>
            <consortium name="DOE Joint Genome Institute"/>
            <consortium name="Mycorrhizal Genomics Consortium"/>
            <person name="Kohler A."/>
            <person name="Kuo A."/>
            <person name="Nagy L.G."/>
            <person name="Floudas D."/>
            <person name="Copeland A."/>
            <person name="Barry K.W."/>
            <person name="Cichocki N."/>
            <person name="Veneault-Fourrey C."/>
            <person name="LaButti K."/>
            <person name="Lindquist E.A."/>
            <person name="Lipzen A."/>
            <person name="Lundell T."/>
            <person name="Morin E."/>
            <person name="Murat C."/>
            <person name="Riley R."/>
            <person name="Ohm R."/>
            <person name="Sun H."/>
            <person name="Tunlid A."/>
            <person name="Henrissat B."/>
            <person name="Grigoriev I.V."/>
            <person name="Hibbett D.S."/>
            <person name="Martin F."/>
        </authorList>
    </citation>
    <scope>NUCLEOTIDE SEQUENCE [LARGE SCALE GENOMIC DNA]</scope>
    <source>
        <strain evidence="3">MUT 4182</strain>
    </source>
</reference>
<proteinExistence type="predicted"/>
<keyword evidence="3" id="KW-1185">Reference proteome</keyword>
<reference evidence="2 3" key="1">
    <citation type="submission" date="2014-04" db="EMBL/GenBank/DDBJ databases">
        <authorList>
            <consortium name="DOE Joint Genome Institute"/>
            <person name="Kuo A."/>
            <person name="Girlanda M."/>
            <person name="Perotto S."/>
            <person name="Kohler A."/>
            <person name="Nagy L.G."/>
            <person name="Floudas D."/>
            <person name="Copeland A."/>
            <person name="Barry K.W."/>
            <person name="Cichocki N."/>
            <person name="Veneault-Fourrey C."/>
            <person name="LaButti K."/>
            <person name="Lindquist E.A."/>
            <person name="Lipzen A."/>
            <person name="Lundell T."/>
            <person name="Morin E."/>
            <person name="Murat C."/>
            <person name="Sun H."/>
            <person name="Tunlid A."/>
            <person name="Henrissat B."/>
            <person name="Grigoriev I.V."/>
            <person name="Hibbett D.S."/>
            <person name="Martin F."/>
            <person name="Nordberg H.P."/>
            <person name="Cantor M.N."/>
            <person name="Hua S.X."/>
        </authorList>
    </citation>
    <scope>NUCLEOTIDE SEQUENCE [LARGE SCALE GENOMIC DNA]</scope>
    <source>
        <strain evidence="2 3">MUT 4182</strain>
    </source>
</reference>
<name>A0A0C3L2R0_9AGAM</name>
<feature type="compositionally biased region" description="Basic and acidic residues" evidence="1">
    <location>
        <begin position="243"/>
        <end position="261"/>
    </location>
</feature>
<accession>A0A0C3L2R0</accession>
<dbReference type="AlphaFoldDB" id="A0A0C3L2R0"/>
<feature type="region of interest" description="Disordered" evidence="1">
    <location>
        <begin position="213"/>
        <end position="261"/>
    </location>
</feature>
<evidence type="ECO:0000256" key="1">
    <source>
        <dbReference type="SAM" id="MobiDB-lite"/>
    </source>
</evidence>
<evidence type="ECO:0000313" key="2">
    <source>
        <dbReference type="EMBL" id="KIO28033.1"/>
    </source>
</evidence>
<evidence type="ECO:0000313" key="3">
    <source>
        <dbReference type="Proteomes" id="UP000054248"/>
    </source>
</evidence>
<feature type="compositionally biased region" description="Basic and acidic residues" evidence="1">
    <location>
        <begin position="213"/>
        <end position="233"/>
    </location>
</feature>
<dbReference type="EMBL" id="KN823000">
    <property type="protein sequence ID" value="KIO28033.1"/>
    <property type="molecule type" value="Genomic_DNA"/>
</dbReference>